<dbReference type="Proteomes" id="UP000286260">
    <property type="component" value="Unassembled WGS sequence"/>
</dbReference>
<dbReference type="InterPro" id="IPR009061">
    <property type="entry name" value="DNA-bd_dom_put_sf"/>
</dbReference>
<evidence type="ECO:0000313" key="5">
    <source>
        <dbReference type="Proteomes" id="UP000286260"/>
    </source>
</evidence>
<dbReference type="RefSeq" id="WP_046452349.1">
    <property type="nucleotide sequence ID" value="NZ_CACRUV010000046.1"/>
</dbReference>
<dbReference type="EMBL" id="WNDD01000030">
    <property type="protein sequence ID" value="MTV03676.1"/>
    <property type="molecule type" value="Genomic_DNA"/>
</dbReference>
<feature type="domain" description="Helix-turn-helix" evidence="1">
    <location>
        <begin position="37"/>
        <end position="84"/>
    </location>
</feature>
<evidence type="ECO:0000313" key="7">
    <source>
        <dbReference type="Proteomes" id="UP000482671"/>
    </source>
</evidence>
<accession>A0A3E4ZLW1</accession>
<reference evidence="6 7" key="2">
    <citation type="journal article" date="2019" name="Nat. Med.">
        <title>A library of human gut bacterial isolates paired with longitudinal multiomics data enables mechanistic microbiome research.</title>
        <authorList>
            <person name="Poyet M."/>
            <person name="Groussin M."/>
            <person name="Gibbons S.M."/>
            <person name="Avila-Pacheco J."/>
            <person name="Jiang X."/>
            <person name="Kearney S.M."/>
            <person name="Perrotta A.R."/>
            <person name="Berdy B."/>
            <person name="Zhao S."/>
            <person name="Lieberman T.D."/>
            <person name="Swanson P.K."/>
            <person name="Smith M."/>
            <person name="Roesemann S."/>
            <person name="Alexander J.E."/>
            <person name="Rich S.A."/>
            <person name="Livny J."/>
            <person name="Vlamakis H."/>
            <person name="Clish C."/>
            <person name="Bullock K."/>
            <person name="Deik A."/>
            <person name="Scott J."/>
            <person name="Pierce K.A."/>
            <person name="Xavier R.J."/>
            <person name="Alm E.J."/>
        </authorList>
    </citation>
    <scope>NUCLEOTIDE SEQUENCE [LARGE SCALE GENOMIC DNA]</scope>
    <source>
        <strain evidence="3 7">BIOML-A11</strain>
        <strain evidence="2 6">BIOML-A29</strain>
    </source>
</reference>
<evidence type="ECO:0000313" key="6">
    <source>
        <dbReference type="Proteomes" id="UP000434916"/>
    </source>
</evidence>
<dbReference type="Pfam" id="PF12728">
    <property type="entry name" value="HTH_17"/>
    <property type="match status" value="1"/>
</dbReference>
<gene>
    <name evidence="4" type="ORF">DW828_10360</name>
    <name evidence="2" type="ORF">GMD82_11590</name>
    <name evidence="3" type="ORF">GME02_18970</name>
</gene>
<dbReference type="PANTHER" id="PTHR34585:SF22">
    <property type="entry name" value="HELIX-TURN-HELIX DOMAIN-CONTAINING PROTEIN"/>
    <property type="match status" value="1"/>
</dbReference>
<evidence type="ECO:0000259" key="1">
    <source>
        <dbReference type="Pfam" id="PF12728"/>
    </source>
</evidence>
<comment type="caution">
    <text evidence="4">The sequence shown here is derived from an EMBL/GenBank/DDBJ whole genome shotgun (WGS) entry which is preliminary data.</text>
</comment>
<proteinExistence type="predicted"/>
<name>A0A3E4ZLW1_9BACT</name>
<organism evidence="4 5">
    <name type="scientific">Parabacteroides merdae</name>
    <dbReference type="NCBI Taxonomy" id="46503"/>
    <lineage>
        <taxon>Bacteria</taxon>
        <taxon>Pseudomonadati</taxon>
        <taxon>Bacteroidota</taxon>
        <taxon>Bacteroidia</taxon>
        <taxon>Bacteroidales</taxon>
        <taxon>Tannerellaceae</taxon>
        <taxon>Parabacteroides</taxon>
    </lineage>
</organism>
<sequence>MEVVTIEKRTFSYVCERFTEFAIESLCSTHIQKVENWLDSQEVCLLLGFSKRTLQYYRSSGRLAYSQIGSKIYYKSSDIERIIANSETQNQSPKQIMPYEKN</sequence>
<keyword evidence="6" id="KW-1185">Reference proteome</keyword>
<dbReference type="EMBL" id="QSII01000012">
    <property type="protein sequence ID" value="RHC85097.1"/>
    <property type="molecule type" value="Genomic_DNA"/>
</dbReference>
<dbReference type="Proteomes" id="UP000482671">
    <property type="component" value="Unassembled WGS sequence"/>
</dbReference>
<dbReference type="AlphaFoldDB" id="A0A3E4ZLW1"/>
<evidence type="ECO:0000313" key="4">
    <source>
        <dbReference type="EMBL" id="RHC85097.1"/>
    </source>
</evidence>
<reference evidence="4 5" key="1">
    <citation type="submission" date="2018-08" db="EMBL/GenBank/DDBJ databases">
        <title>A genome reference for cultivated species of the human gut microbiota.</title>
        <authorList>
            <person name="Zou Y."/>
            <person name="Xue W."/>
            <person name="Luo G."/>
        </authorList>
    </citation>
    <scope>NUCLEOTIDE SEQUENCE [LARGE SCALE GENOMIC DNA]</scope>
    <source>
        <strain evidence="4 5">AM34-17</strain>
    </source>
</reference>
<dbReference type="EMBL" id="WNCN01000014">
    <property type="protein sequence ID" value="MTU40098.1"/>
    <property type="molecule type" value="Genomic_DNA"/>
</dbReference>
<evidence type="ECO:0000313" key="3">
    <source>
        <dbReference type="EMBL" id="MTV03676.1"/>
    </source>
</evidence>
<dbReference type="PANTHER" id="PTHR34585">
    <property type="match status" value="1"/>
</dbReference>
<dbReference type="InterPro" id="IPR041657">
    <property type="entry name" value="HTH_17"/>
</dbReference>
<protein>
    <submittedName>
        <fullName evidence="4">Helix-turn-helix domain-containing protein</fullName>
    </submittedName>
</protein>
<dbReference type="Proteomes" id="UP000434916">
    <property type="component" value="Unassembled WGS sequence"/>
</dbReference>
<evidence type="ECO:0000313" key="2">
    <source>
        <dbReference type="EMBL" id="MTU40098.1"/>
    </source>
</evidence>
<dbReference type="SUPFAM" id="SSF46955">
    <property type="entry name" value="Putative DNA-binding domain"/>
    <property type="match status" value="1"/>
</dbReference>
<dbReference type="STRING" id="46503.ERS852463_03398"/>